<evidence type="ECO:0000313" key="4">
    <source>
        <dbReference type="Proteomes" id="UP000218209"/>
    </source>
</evidence>
<dbReference type="OrthoDB" id="4384at2759"/>
<organism evidence="3 4">
    <name type="scientific">Porphyra umbilicalis</name>
    <name type="common">Purple laver</name>
    <name type="synonym">Red alga</name>
    <dbReference type="NCBI Taxonomy" id="2786"/>
    <lineage>
        <taxon>Eukaryota</taxon>
        <taxon>Rhodophyta</taxon>
        <taxon>Bangiophyceae</taxon>
        <taxon>Bangiales</taxon>
        <taxon>Bangiaceae</taxon>
        <taxon>Porphyra</taxon>
    </lineage>
</organism>
<gene>
    <name evidence="3" type="ORF">BU14_1900s0002</name>
</gene>
<keyword evidence="2" id="KW-1133">Transmembrane helix</keyword>
<name>A0A1X6NKT0_PORUM</name>
<keyword evidence="2" id="KW-0472">Membrane</keyword>
<keyword evidence="2" id="KW-0812">Transmembrane</keyword>
<feature type="compositionally biased region" description="Low complexity" evidence="1">
    <location>
        <begin position="7"/>
        <end position="23"/>
    </location>
</feature>
<dbReference type="Proteomes" id="UP000218209">
    <property type="component" value="Unassembled WGS sequence"/>
</dbReference>
<evidence type="ECO:0000256" key="2">
    <source>
        <dbReference type="SAM" id="Phobius"/>
    </source>
</evidence>
<feature type="region of interest" description="Disordered" evidence="1">
    <location>
        <begin position="1"/>
        <end position="49"/>
    </location>
</feature>
<sequence>MARGDGSRLSPRLSPSMSPLPSSAAGSERPGSGVYLASETDDGDSVTDASSVYSDDMVGAWWPQLRRLSSGATMYVLQPFLIGLSGAFGMSVGYALFDRVARAFSKRQPVD</sequence>
<evidence type="ECO:0000313" key="3">
    <source>
        <dbReference type="EMBL" id="OSX69076.1"/>
    </source>
</evidence>
<proteinExistence type="predicted"/>
<dbReference type="EMBL" id="KV919812">
    <property type="protein sequence ID" value="OSX69076.1"/>
    <property type="molecule type" value="Genomic_DNA"/>
</dbReference>
<evidence type="ECO:0000256" key="1">
    <source>
        <dbReference type="SAM" id="MobiDB-lite"/>
    </source>
</evidence>
<reference evidence="3 4" key="1">
    <citation type="submission" date="2017-03" db="EMBL/GenBank/DDBJ databases">
        <title>WGS assembly of Porphyra umbilicalis.</title>
        <authorList>
            <person name="Brawley S.H."/>
            <person name="Blouin N.A."/>
            <person name="Ficko-Blean E."/>
            <person name="Wheeler G.L."/>
            <person name="Lohr M."/>
            <person name="Goodson H.V."/>
            <person name="Jenkins J.W."/>
            <person name="Blaby-Haas C.E."/>
            <person name="Helliwell K.E."/>
            <person name="Chan C."/>
            <person name="Marriage T."/>
            <person name="Bhattacharya D."/>
            <person name="Klein A.S."/>
            <person name="Badis Y."/>
            <person name="Brodie J."/>
            <person name="Cao Y."/>
            <person name="Collen J."/>
            <person name="Dittami S.M."/>
            <person name="Gachon C.M."/>
            <person name="Green B.R."/>
            <person name="Karpowicz S."/>
            <person name="Kim J.W."/>
            <person name="Kudahl U."/>
            <person name="Lin S."/>
            <person name="Michel G."/>
            <person name="Mittag M."/>
            <person name="Olson B.J."/>
            <person name="Pangilinan J."/>
            <person name="Peng Y."/>
            <person name="Qiu H."/>
            <person name="Shu S."/>
            <person name="Singer J.T."/>
            <person name="Smith A.G."/>
            <person name="Sprecher B.N."/>
            <person name="Wagner V."/>
            <person name="Wang W."/>
            <person name="Wang Z.-Y."/>
            <person name="Yan J."/>
            <person name="Yarish C."/>
            <person name="Zoeuner-Riek S."/>
            <person name="Zhuang Y."/>
            <person name="Zou Y."/>
            <person name="Lindquist E.A."/>
            <person name="Grimwood J."/>
            <person name="Barry K."/>
            <person name="Rokhsar D.S."/>
            <person name="Schmutz J."/>
            <person name="Stiller J.W."/>
            <person name="Grossman A.R."/>
            <person name="Prochnik S.E."/>
        </authorList>
    </citation>
    <scope>NUCLEOTIDE SEQUENCE [LARGE SCALE GENOMIC DNA]</scope>
    <source>
        <strain evidence="3">4086291</strain>
    </source>
</reference>
<keyword evidence="4" id="KW-1185">Reference proteome</keyword>
<feature type="transmembrane region" description="Helical" evidence="2">
    <location>
        <begin position="75"/>
        <end position="97"/>
    </location>
</feature>
<dbReference type="AlphaFoldDB" id="A0A1X6NKT0"/>
<protein>
    <submittedName>
        <fullName evidence="3">Uncharacterized protein</fullName>
    </submittedName>
</protein>
<accession>A0A1X6NKT0</accession>